<accession>A0ABY9VRW2</accession>
<dbReference type="PANTHER" id="PTHR43798:SF31">
    <property type="entry name" value="AB HYDROLASE SUPERFAMILY PROTEIN YCLE"/>
    <property type="match status" value="1"/>
</dbReference>
<sequence>MPSSRSPGSAAAPDAPSPSASFLAAYDGFLAERWPPGTTTARIPTRYGATHVTSHGPADATAPSVVLLPGGGATSAVWHAQAAHLGRTRRVHALDLIGEPGRSTPGERPIRTVADLTGWLDAVLAALCPEADGGRPVLAGHSYGAWIALHHALHAGPRQLAGLVLVDPTQCFTGFRPGYLLRAVPLLLRPTPRRARAFLTWETAGAGLDPDWLRLYEEGVRLPSASPVTGPRPRPPALRGLAVPTLVLLAEQGRALDPVRTAQAVDRMLPDASTYTIPGATHHTLPLDAPAAAEINRRLDAFLAAIPGD</sequence>
<dbReference type="Gene3D" id="3.40.50.1820">
    <property type="entry name" value="alpha/beta hydrolase"/>
    <property type="match status" value="1"/>
</dbReference>
<dbReference type="Pfam" id="PF12697">
    <property type="entry name" value="Abhydrolase_6"/>
    <property type="match status" value="1"/>
</dbReference>
<reference evidence="3 4" key="1">
    <citation type="submission" date="2023-09" db="EMBL/GenBank/DDBJ databases">
        <title>Genome completion map analysis of the actinomycetes C11-1.</title>
        <authorList>
            <person name="Qin P."/>
            <person name="Guan P."/>
        </authorList>
    </citation>
    <scope>NUCLEOTIDE SEQUENCE [LARGE SCALE GENOMIC DNA]</scope>
    <source>
        <strain evidence="3 4">C11-1</strain>
    </source>
</reference>
<evidence type="ECO:0000259" key="2">
    <source>
        <dbReference type="Pfam" id="PF12697"/>
    </source>
</evidence>
<dbReference type="EMBL" id="CP134500">
    <property type="protein sequence ID" value="WNF26679.1"/>
    <property type="molecule type" value="Genomic_DNA"/>
</dbReference>
<evidence type="ECO:0000313" key="3">
    <source>
        <dbReference type="EMBL" id="WNF26679.1"/>
    </source>
</evidence>
<dbReference type="InterPro" id="IPR029058">
    <property type="entry name" value="AB_hydrolase_fold"/>
</dbReference>
<dbReference type="InterPro" id="IPR050266">
    <property type="entry name" value="AB_hydrolase_sf"/>
</dbReference>
<keyword evidence="4" id="KW-1185">Reference proteome</keyword>
<proteinExistence type="predicted"/>
<evidence type="ECO:0000313" key="4">
    <source>
        <dbReference type="Proteomes" id="UP001303236"/>
    </source>
</evidence>
<dbReference type="InterPro" id="IPR000073">
    <property type="entry name" value="AB_hydrolase_1"/>
</dbReference>
<protein>
    <submittedName>
        <fullName evidence="3">Alpha/beta fold hydrolase</fullName>
    </submittedName>
</protein>
<dbReference type="Proteomes" id="UP001303236">
    <property type="component" value="Chromosome"/>
</dbReference>
<name>A0ABY9VRW2_9ACTN</name>
<dbReference type="PANTHER" id="PTHR43798">
    <property type="entry name" value="MONOACYLGLYCEROL LIPASE"/>
    <property type="match status" value="1"/>
</dbReference>
<evidence type="ECO:0000256" key="1">
    <source>
        <dbReference type="ARBA" id="ARBA00022801"/>
    </source>
</evidence>
<keyword evidence="1 3" id="KW-0378">Hydrolase</keyword>
<dbReference type="GO" id="GO:0016787">
    <property type="term" value="F:hydrolase activity"/>
    <property type="evidence" value="ECO:0007669"/>
    <property type="project" value="UniProtKB-KW"/>
</dbReference>
<organism evidence="3 4">
    <name type="scientific">Streptomyces durocortorensis</name>
    <dbReference type="NCBI Taxonomy" id="2811104"/>
    <lineage>
        <taxon>Bacteria</taxon>
        <taxon>Bacillati</taxon>
        <taxon>Actinomycetota</taxon>
        <taxon>Actinomycetes</taxon>
        <taxon>Kitasatosporales</taxon>
        <taxon>Streptomycetaceae</taxon>
        <taxon>Streptomyces</taxon>
    </lineage>
</organism>
<dbReference type="SUPFAM" id="SSF53474">
    <property type="entry name" value="alpha/beta-Hydrolases"/>
    <property type="match status" value="1"/>
</dbReference>
<gene>
    <name evidence="3" type="ORF">RI138_07415</name>
</gene>
<feature type="domain" description="AB hydrolase-1" evidence="2">
    <location>
        <begin position="65"/>
        <end position="292"/>
    </location>
</feature>